<dbReference type="InterPro" id="IPR002227">
    <property type="entry name" value="Tyrosinase_Cu-bd"/>
</dbReference>
<name>A0AAW7XA35_9GAMM</name>
<dbReference type="GO" id="GO:0046872">
    <property type="term" value="F:metal ion binding"/>
    <property type="evidence" value="ECO:0007669"/>
    <property type="project" value="UniProtKB-KW"/>
</dbReference>
<dbReference type="AlphaFoldDB" id="A0AAW7XA35"/>
<dbReference type="PANTHER" id="PTHR11474">
    <property type="entry name" value="TYROSINASE FAMILY MEMBER"/>
    <property type="match status" value="1"/>
</dbReference>
<dbReference type="Proteomes" id="UP001169760">
    <property type="component" value="Unassembled WGS sequence"/>
</dbReference>
<feature type="domain" description="Tyrosinase copper-binding" evidence="2">
    <location>
        <begin position="228"/>
        <end position="245"/>
    </location>
</feature>
<dbReference type="RefSeq" id="WP_303493075.1">
    <property type="nucleotide sequence ID" value="NZ_JAUOPB010000009.1"/>
</dbReference>
<dbReference type="Pfam" id="PF00264">
    <property type="entry name" value="Tyrosinase"/>
    <property type="match status" value="1"/>
</dbReference>
<evidence type="ECO:0000313" key="5">
    <source>
        <dbReference type="Proteomes" id="UP001169760"/>
    </source>
</evidence>
<sequence length="695" mass="78154">MTSDVKNKANESQQSQSRYQQVKQILDKAYAAQAIPSYQGLGAFWNTLTYSDFMQFKLYGEKLIADKPQKSCCGAEPKYTRAQASGLIKGLRGEFPFNGEQFPALPWATNALTESDIQFIESWINDDCPEQDGVALAEASKTGASKKEATTVVDPLNLAPSLSNSGNINAFKRSNNEPKQRKNADHLTDEEICKLREAFRWARSLNAWPRDRRSLNSWGKLHGDVCAHGFEQFLTWHRMFLYDFEKNLQDFDPDVTLPFWDWTSPEYDENRDKSKPSNGGIIPKIFRCFITEQAIAELVDEYHLPESVAKKLKAVVGRDFNSGVELFDAAKIEGEEYKNNAAIIVKKLEDLNPLWYNARYPNMFFKTESGNPNVYIRDKETNKPIPVDNGLRGFHHHFPTKQDVDNLLALEYWRDFAGGPAYNQAFGLVDMEPHNTIHIWVGGFNPNYDAEKAQNDNAKDLLDTNMPGDMLDNLTAGFDPIFWPHHVNIDRIFTMWQQRHPNQVPYGMDVALVGLGYNTRDALNAEALGYEYVDAAAFYVVDKTQPAGTINLSAEQINKTALATCRRVELRLHQIKQPTESMYIHAFINEPSIELDTPVVDNDKFAGYVSLWGHGSCVGGPGHCAVPGDAADPYDLRGPNHNAKRNISLDITKALRAAVARGEPSAQISLRALDASLTRIAQELDVEAVSINYVN</sequence>
<evidence type="ECO:0000256" key="1">
    <source>
        <dbReference type="ARBA" id="ARBA00022723"/>
    </source>
</evidence>
<dbReference type="InterPro" id="IPR050316">
    <property type="entry name" value="Tyrosinase/Hemocyanin"/>
</dbReference>
<proteinExistence type="predicted"/>
<reference evidence="4" key="1">
    <citation type="submission" date="2023-07" db="EMBL/GenBank/DDBJ databases">
        <title>Genome content predicts the carbon catabolic preferences of heterotrophic bacteria.</title>
        <authorList>
            <person name="Gralka M."/>
        </authorList>
    </citation>
    <scope>NUCLEOTIDE SEQUENCE</scope>
    <source>
        <strain evidence="4">I3M17_2</strain>
    </source>
</reference>
<protein>
    <submittedName>
        <fullName evidence="4">Tyrosinase family protein</fullName>
    </submittedName>
</protein>
<keyword evidence="1" id="KW-0479">Metal-binding</keyword>
<evidence type="ECO:0000259" key="2">
    <source>
        <dbReference type="PROSITE" id="PS00497"/>
    </source>
</evidence>
<dbReference type="PRINTS" id="PR00092">
    <property type="entry name" value="TYROSINASE"/>
</dbReference>
<evidence type="ECO:0000313" key="4">
    <source>
        <dbReference type="EMBL" id="MDO6423388.1"/>
    </source>
</evidence>
<dbReference type="EMBL" id="JAUOPB010000009">
    <property type="protein sequence ID" value="MDO6423388.1"/>
    <property type="molecule type" value="Genomic_DNA"/>
</dbReference>
<dbReference type="InterPro" id="IPR008922">
    <property type="entry name" value="Di-copper_centre_dom_sf"/>
</dbReference>
<comment type="caution">
    <text evidence="4">The sequence shown here is derived from an EMBL/GenBank/DDBJ whole genome shotgun (WGS) entry which is preliminary data.</text>
</comment>
<dbReference type="GO" id="GO:0016491">
    <property type="term" value="F:oxidoreductase activity"/>
    <property type="evidence" value="ECO:0007669"/>
    <property type="project" value="InterPro"/>
</dbReference>
<dbReference type="PROSITE" id="PS00498">
    <property type="entry name" value="TYROSINASE_2"/>
    <property type="match status" value="1"/>
</dbReference>
<accession>A0AAW7XA35</accession>
<evidence type="ECO:0000259" key="3">
    <source>
        <dbReference type="PROSITE" id="PS00498"/>
    </source>
</evidence>
<organism evidence="4 5">
    <name type="scientific">Saccharophagus degradans</name>
    <dbReference type="NCBI Taxonomy" id="86304"/>
    <lineage>
        <taxon>Bacteria</taxon>
        <taxon>Pseudomonadati</taxon>
        <taxon>Pseudomonadota</taxon>
        <taxon>Gammaproteobacteria</taxon>
        <taxon>Cellvibrionales</taxon>
        <taxon>Cellvibrionaceae</taxon>
        <taxon>Saccharophagus</taxon>
    </lineage>
</organism>
<dbReference type="SUPFAM" id="SSF48056">
    <property type="entry name" value="Di-copper centre-containing domain"/>
    <property type="match status" value="1"/>
</dbReference>
<feature type="domain" description="Tyrosinase copper-binding" evidence="3">
    <location>
        <begin position="479"/>
        <end position="490"/>
    </location>
</feature>
<gene>
    <name evidence="4" type="ORF">Q4521_12985</name>
</gene>
<dbReference type="PROSITE" id="PS00497">
    <property type="entry name" value="TYROSINASE_1"/>
    <property type="match status" value="1"/>
</dbReference>
<dbReference type="Gene3D" id="1.10.1280.10">
    <property type="entry name" value="Di-copper center containing domain from catechol oxidase"/>
    <property type="match status" value="1"/>
</dbReference>